<evidence type="ECO:0000313" key="8">
    <source>
        <dbReference type="Proteomes" id="UP001221757"/>
    </source>
</evidence>
<dbReference type="GO" id="GO:0005634">
    <property type="term" value="C:nucleus"/>
    <property type="evidence" value="ECO:0007669"/>
    <property type="project" value="UniProtKB-SubCell"/>
</dbReference>
<comment type="subcellular location">
    <subcellularLocation>
        <location evidence="1">Nucleus</location>
    </subcellularLocation>
</comment>
<comment type="caution">
    <text evidence="7">The sequence shown here is derived from an EMBL/GenBank/DDBJ whole genome shotgun (WGS) entry which is preliminary data.</text>
</comment>
<dbReference type="PANTHER" id="PTHR10644">
    <property type="entry name" value="DNA REPAIR/RNA PROCESSING CPSF FAMILY"/>
    <property type="match status" value="1"/>
</dbReference>
<feature type="domain" description="RSE1/DDB1/CPSF1 second beta-propeller" evidence="6">
    <location>
        <begin position="509"/>
        <end position="854"/>
    </location>
</feature>
<dbReference type="InterPro" id="IPR004871">
    <property type="entry name" value="RSE1/DDB1/CPSF1_C"/>
</dbReference>
<feature type="region of interest" description="Disordered" evidence="3">
    <location>
        <begin position="1197"/>
        <end position="1218"/>
    </location>
</feature>
<keyword evidence="2" id="KW-0539">Nucleus</keyword>
<dbReference type="EMBL" id="JARKIE010000037">
    <property type="protein sequence ID" value="KAJ7695700.1"/>
    <property type="molecule type" value="Genomic_DNA"/>
</dbReference>
<dbReference type="Pfam" id="PF10433">
    <property type="entry name" value="Beta-prop_RSE1_1st"/>
    <property type="match status" value="1"/>
</dbReference>
<sequence>MKIVSTFHQPSSVLSSLKCHLTSAGIEHLVVAKLNGLDVYSVQPEGLKHQCKWEVWGNILSVKSVPTGDSSRSNLIVMLDHPEPELIFLTYTESKRTGGVLNTTKRLELHGGNMNQRPAEFFNDLIVHPDGKLAITSCFTGKLKGIVLHAGNYEDDFDASLMELTVLSIAFLPSSDEYSIAILHLDHARRVQLHARTVVPEEMDISRELSTVLHPTPISSKIIPYPEDAVPKLIPVPCPQAALGTDPDDETEYFIGGVLVVGGTRILLYEMASADGQTKQRNKRRKLEKGKESGNKAEVEKKQKERDTRKRKPKAFVDWPWSEITSCCAVDGEPFRYLIGDCFGRLCMLSLHDVPNNGLVLIPLGETSPPSTLTYLANQVVYVGSHAGDSQLVQISATPLSSSDETPTLPIPSDIETVPAGRLAPPSAKGKGREELAEPLRDCILDVKGSFLKVLDTFKNIAPILDAALVDTDNSGHQQIVTCSGGQNTGSINVMRKGADFQQLATVAGMAHTIGVFALRRTYDDMFDSHVLVLTLQDTYAFEMKGTDKLEQIESISVGFAPGRTLAARNVQRAKLIPPKERGNEKVGTDRIEYSGTPLVIQVTSRGAFLLEFDMTAFTQVHDYDVTSRGDSRGLTVVAASINSTQAVLALSTGTLLCLELNKDTNTLDLRRESTTILGHRSVSALSCMPLDPRCSASEFVVVAYWQTNEIEVLQQVPGGFVSVCKTAPLGAVVRSLLLHDFGAGDGDAQPYLFAGLGDGSLVYFPWNEQAHALGEPKLASLGNLPVCLTPCVVDGKKALLAAGSRAMVLSWERERIHNSPVVLKEVIAAAQIHTEHYQTSLILANESALFIGRVRDVDEMHIRSIPLGLDAPQRIVYEPSLKVFGVACTRREPTRIGAPEPPPRSSFRLLDDTTFNHISQYNCETDEEITCVTTLTLETDDESTAFFCLGTYTFRSEESVPAEGRLLVFTAYPPGAQSRSSNVELSLAASEDVEGCVYSVTTVNGLIAAGVNSAVMLFRLEMDPVSKACKLRNVSKINLNYFVTSLAGYENRLVLGDQISSVSLLEISEDSKLRTLGRDLTPLSPVCVQALGRNHIIAANDTLNLLSFTLDEESKKLDRDGFYQQSDFITKFVPGSITASDPGSKLEPVQMFFASSGRIGVIVDITDRQLGLDLTDLQRNMVENLDGAQNHTATLAADSGPHSRPEKKDQGQPAYGFLDGDFLERPARYPPAQLAKVVEGENEPKRLKLPLHEIQQLLKNLQSLH</sequence>
<name>A0AAD7DNQ1_MYCRO</name>
<accession>A0AAD7DNQ1</accession>
<evidence type="ECO:0000313" key="7">
    <source>
        <dbReference type="EMBL" id="KAJ7695700.1"/>
    </source>
</evidence>
<evidence type="ECO:0000259" key="6">
    <source>
        <dbReference type="Pfam" id="PF23726"/>
    </source>
</evidence>
<evidence type="ECO:0000256" key="1">
    <source>
        <dbReference type="ARBA" id="ARBA00004123"/>
    </source>
</evidence>
<feature type="compositionally biased region" description="Basic and acidic residues" evidence="3">
    <location>
        <begin position="289"/>
        <end position="308"/>
    </location>
</feature>
<feature type="region of interest" description="Disordered" evidence="3">
    <location>
        <begin position="277"/>
        <end position="312"/>
    </location>
</feature>
<feature type="compositionally biased region" description="Basic and acidic residues" evidence="3">
    <location>
        <begin position="1202"/>
        <end position="1211"/>
    </location>
</feature>
<dbReference type="InterPro" id="IPR058543">
    <property type="entry name" value="Beta-prop_RSE1/DDB1/CPSF1_2nd"/>
</dbReference>
<reference evidence="7" key="1">
    <citation type="submission" date="2023-03" db="EMBL/GenBank/DDBJ databases">
        <title>Massive genome expansion in bonnet fungi (Mycena s.s.) driven by repeated elements and novel gene families across ecological guilds.</title>
        <authorList>
            <consortium name="Lawrence Berkeley National Laboratory"/>
            <person name="Harder C.B."/>
            <person name="Miyauchi S."/>
            <person name="Viragh M."/>
            <person name="Kuo A."/>
            <person name="Thoen E."/>
            <person name="Andreopoulos B."/>
            <person name="Lu D."/>
            <person name="Skrede I."/>
            <person name="Drula E."/>
            <person name="Henrissat B."/>
            <person name="Morin E."/>
            <person name="Kohler A."/>
            <person name="Barry K."/>
            <person name="LaButti K."/>
            <person name="Morin E."/>
            <person name="Salamov A."/>
            <person name="Lipzen A."/>
            <person name="Mereny Z."/>
            <person name="Hegedus B."/>
            <person name="Baldrian P."/>
            <person name="Stursova M."/>
            <person name="Weitz H."/>
            <person name="Taylor A."/>
            <person name="Grigoriev I.V."/>
            <person name="Nagy L.G."/>
            <person name="Martin F."/>
            <person name="Kauserud H."/>
        </authorList>
    </citation>
    <scope>NUCLEOTIDE SEQUENCE</scope>
    <source>
        <strain evidence="7">CBHHK067</strain>
    </source>
</reference>
<dbReference type="InterPro" id="IPR018846">
    <property type="entry name" value="Beta-prop_RSE1/DDB1/CPSF1_1st"/>
</dbReference>
<feature type="region of interest" description="Disordered" evidence="3">
    <location>
        <begin position="399"/>
        <end position="432"/>
    </location>
</feature>
<dbReference type="Pfam" id="PF03178">
    <property type="entry name" value="CPSF_A"/>
    <property type="match status" value="1"/>
</dbReference>
<feature type="domain" description="RSE1/DDB1/CPSF1 C-terminal" evidence="4">
    <location>
        <begin position="905"/>
        <end position="1226"/>
    </location>
</feature>
<dbReference type="Gene3D" id="1.10.150.910">
    <property type="match status" value="1"/>
</dbReference>
<organism evidence="7 8">
    <name type="scientific">Mycena rosella</name>
    <name type="common">Pink bonnet</name>
    <name type="synonym">Agaricus rosellus</name>
    <dbReference type="NCBI Taxonomy" id="1033263"/>
    <lineage>
        <taxon>Eukaryota</taxon>
        <taxon>Fungi</taxon>
        <taxon>Dikarya</taxon>
        <taxon>Basidiomycota</taxon>
        <taxon>Agaricomycotina</taxon>
        <taxon>Agaricomycetes</taxon>
        <taxon>Agaricomycetidae</taxon>
        <taxon>Agaricales</taxon>
        <taxon>Marasmiineae</taxon>
        <taxon>Mycenaceae</taxon>
        <taxon>Mycena</taxon>
    </lineage>
</organism>
<dbReference type="AlphaFoldDB" id="A0AAD7DNQ1"/>
<dbReference type="InterPro" id="IPR015943">
    <property type="entry name" value="WD40/YVTN_repeat-like_dom_sf"/>
</dbReference>
<dbReference type="GO" id="GO:0003676">
    <property type="term" value="F:nucleic acid binding"/>
    <property type="evidence" value="ECO:0007669"/>
    <property type="project" value="InterPro"/>
</dbReference>
<feature type="domain" description="RSE1/DDB1/CPSF1 first beta-propeller" evidence="5">
    <location>
        <begin position="12"/>
        <end position="399"/>
    </location>
</feature>
<evidence type="ECO:0000256" key="2">
    <source>
        <dbReference type="ARBA" id="ARBA00023242"/>
    </source>
</evidence>
<proteinExistence type="predicted"/>
<dbReference type="Pfam" id="PF23726">
    <property type="entry name" value="Beta-prop_RSE1_2nd"/>
    <property type="match status" value="1"/>
</dbReference>
<protein>
    <submittedName>
        <fullName evidence="7">Mono-functional DNA-alkylating methyl methanesulfonate N-term-domain-containing protein</fullName>
    </submittedName>
</protein>
<gene>
    <name evidence="7" type="ORF">B0H17DRAFT_1055261</name>
</gene>
<evidence type="ECO:0000259" key="4">
    <source>
        <dbReference type="Pfam" id="PF03178"/>
    </source>
</evidence>
<dbReference type="InterPro" id="IPR050358">
    <property type="entry name" value="RSE1/DDB1/CFT1"/>
</dbReference>
<dbReference type="Gene3D" id="2.130.10.10">
    <property type="entry name" value="YVTN repeat-like/Quinoprotein amine dehydrogenase"/>
    <property type="match status" value="3"/>
</dbReference>
<keyword evidence="8" id="KW-1185">Reference proteome</keyword>
<evidence type="ECO:0000256" key="3">
    <source>
        <dbReference type="SAM" id="MobiDB-lite"/>
    </source>
</evidence>
<dbReference type="Proteomes" id="UP001221757">
    <property type="component" value="Unassembled WGS sequence"/>
</dbReference>
<evidence type="ECO:0000259" key="5">
    <source>
        <dbReference type="Pfam" id="PF10433"/>
    </source>
</evidence>